<dbReference type="RefSeq" id="WP_254155819.1">
    <property type="nucleotide sequence ID" value="NZ_JAHESD010000066.1"/>
</dbReference>
<name>A0ABS5VWE1_9BACT</name>
<reference evidence="1 2" key="1">
    <citation type="submission" date="2021-05" db="EMBL/GenBank/DDBJ databases">
        <title>A Polyphasic approach of four new species of the genus Ohtaekwangia: Ohtaekwangia histidinii sp. nov., Ohtaekwangia cretensis sp. nov., Ohtaekwangia indiensis sp. nov., Ohtaekwangia reichenbachii sp. nov. from diverse environment.</title>
        <authorList>
            <person name="Octaviana S."/>
        </authorList>
    </citation>
    <scope>NUCLEOTIDE SEQUENCE [LARGE SCALE GENOMIC DNA]</scope>
    <source>
        <strain evidence="1 2">PWU20</strain>
    </source>
</reference>
<comment type="caution">
    <text evidence="1">The sequence shown here is derived from an EMBL/GenBank/DDBJ whole genome shotgun (WGS) entry which is preliminary data.</text>
</comment>
<evidence type="ECO:0008006" key="3">
    <source>
        <dbReference type="Google" id="ProtNLM"/>
    </source>
</evidence>
<evidence type="ECO:0000313" key="1">
    <source>
        <dbReference type="EMBL" id="MBT1705747.1"/>
    </source>
</evidence>
<organism evidence="1 2">
    <name type="scientific">Chryseosolibacter indicus</name>
    <dbReference type="NCBI Taxonomy" id="2782351"/>
    <lineage>
        <taxon>Bacteria</taxon>
        <taxon>Pseudomonadati</taxon>
        <taxon>Bacteroidota</taxon>
        <taxon>Cytophagia</taxon>
        <taxon>Cytophagales</taxon>
        <taxon>Chryseotaleaceae</taxon>
        <taxon>Chryseosolibacter</taxon>
    </lineage>
</organism>
<dbReference type="EMBL" id="JAHESD010000066">
    <property type="protein sequence ID" value="MBT1705747.1"/>
    <property type="molecule type" value="Genomic_DNA"/>
</dbReference>
<gene>
    <name evidence="1" type="ORF">KK060_20825</name>
</gene>
<dbReference type="Gene3D" id="3.40.1000.10">
    <property type="entry name" value="Mog1/PsbP, alpha/beta/alpha sandwich"/>
    <property type="match status" value="1"/>
</dbReference>
<keyword evidence="2" id="KW-1185">Reference proteome</keyword>
<dbReference type="Proteomes" id="UP000772618">
    <property type="component" value="Unassembled WGS sequence"/>
</dbReference>
<accession>A0ABS5VWE1</accession>
<evidence type="ECO:0000313" key="2">
    <source>
        <dbReference type="Proteomes" id="UP000772618"/>
    </source>
</evidence>
<sequence>MSIRLFLLIACCFFAFDKPKLVKTKVATGITVSLPKDWRPMDNMDFTERYPSVRAPLAAYTNQERSVDFSVNISATQWPDANLDVAKQFFKSSVVNMFDRVDMIGEGTKEVKGRKYIYFEFTSRVNGNRAQEGLRDAVLKYSYIQYLIEPRRTLVFSFNCPQRAQEEWRETAKAMMNSIKID</sequence>
<proteinExistence type="predicted"/>
<protein>
    <recommendedName>
        <fullName evidence="3">PsbP C-terminal domain-containing protein</fullName>
    </recommendedName>
</protein>